<evidence type="ECO:0000259" key="4">
    <source>
        <dbReference type="PROSITE" id="PS51063"/>
    </source>
</evidence>
<organism evidence="5 6">
    <name type="scientific">Leptolyngbya foveolarum</name>
    <dbReference type="NCBI Taxonomy" id="47253"/>
    <lineage>
        <taxon>Bacteria</taxon>
        <taxon>Bacillati</taxon>
        <taxon>Cyanobacteriota</taxon>
        <taxon>Cyanophyceae</taxon>
        <taxon>Leptolyngbyales</taxon>
        <taxon>Leptolyngbyaceae</taxon>
        <taxon>Leptolyngbya group</taxon>
        <taxon>Leptolyngbya</taxon>
    </lineage>
</organism>
<accession>A0A2W4VYD8</accession>
<dbReference type="Pfam" id="PF00027">
    <property type="entry name" value="cNMP_binding"/>
    <property type="match status" value="1"/>
</dbReference>
<feature type="domain" description="HTH crp-type" evidence="4">
    <location>
        <begin position="148"/>
        <end position="220"/>
    </location>
</feature>
<dbReference type="InterPro" id="IPR014710">
    <property type="entry name" value="RmlC-like_jellyroll"/>
</dbReference>
<dbReference type="InterPro" id="IPR036390">
    <property type="entry name" value="WH_DNA-bd_sf"/>
</dbReference>
<dbReference type="Gene3D" id="2.60.120.10">
    <property type="entry name" value="Jelly Rolls"/>
    <property type="match status" value="1"/>
</dbReference>
<dbReference type="InterPro" id="IPR000595">
    <property type="entry name" value="cNMP-bd_dom"/>
</dbReference>
<proteinExistence type="predicted"/>
<dbReference type="CDD" id="cd00092">
    <property type="entry name" value="HTH_CRP"/>
    <property type="match status" value="1"/>
</dbReference>
<dbReference type="EMBL" id="QBMC01000068">
    <property type="protein sequence ID" value="PZO17341.1"/>
    <property type="molecule type" value="Genomic_DNA"/>
</dbReference>
<dbReference type="SUPFAM" id="SSF51206">
    <property type="entry name" value="cAMP-binding domain-like"/>
    <property type="match status" value="1"/>
</dbReference>
<dbReference type="InterPro" id="IPR012318">
    <property type="entry name" value="HTH_CRP"/>
</dbReference>
<keyword evidence="1" id="KW-0805">Transcription regulation</keyword>
<name>A0A2W4VYD8_9CYAN</name>
<evidence type="ECO:0000256" key="3">
    <source>
        <dbReference type="ARBA" id="ARBA00023163"/>
    </source>
</evidence>
<dbReference type="GO" id="GO:0003700">
    <property type="term" value="F:DNA-binding transcription factor activity"/>
    <property type="evidence" value="ECO:0007669"/>
    <property type="project" value="InterPro"/>
</dbReference>
<gene>
    <name evidence="5" type="ORF">DCF25_11135</name>
</gene>
<dbReference type="SMART" id="SM00419">
    <property type="entry name" value="HTH_CRP"/>
    <property type="match status" value="1"/>
</dbReference>
<dbReference type="AlphaFoldDB" id="A0A2W4VYD8"/>
<dbReference type="InterPro" id="IPR018490">
    <property type="entry name" value="cNMP-bd_dom_sf"/>
</dbReference>
<evidence type="ECO:0000313" key="5">
    <source>
        <dbReference type="EMBL" id="PZO17341.1"/>
    </source>
</evidence>
<dbReference type="InterPro" id="IPR036388">
    <property type="entry name" value="WH-like_DNA-bd_sf"/>
</dbReference>
<reference evidence="6" key="1">
    <citation type="submission" date="2018-04" db="EMBL/GenBank/DDBJ databases">
        <authorList>
            <person name="Cornet L."/>
        </authorList>
    </citation>
    <scope>NUCLEOTIDE SEQUENCE [LARGE SCALE GENOMIC DNA]</scope>
</reference>
<dbReference type="Pfam" id="PF13545">
    <property type="entry name" value="HTH_Crp_2"/>
    <property type="match status" value="1"/>
</dbReference>
<dbReference type="CDD" id="cd00038">
    <property type="entry name" value="CAP_ED"/>
    <property type="match status" value="1"/>
</dbReference>
<keyword evidence="3" id="KW-0804">Transcription</keyword>
<dbReference type="Gene3D" id="1.10.10.10">
    <property type="entry name" value="Winged helix-like DNA-binding domain superfamily/Winged helix DNA-binding domain"/>
    <property type="match status" value="1"/>
</dbReference>
<evidence type="ECO:0000256" key="1">
    <source>
        <dbReference type="ARBA" id="ARBA00023015"/>
    </source>
</evidence>
<reference evidence="5 6" key="2">
    <citation type="submission" date="2018-06" db="EMBL/GenBank/DDBJ databases">
        <title>Metagenomic assembly of (sub)arctic Cyanobacteria and their associated microbiome from non-axenic cultures.</title>
        <authorList>
            <person name="Baurain D."/>
        </authorList>
    </citation>
    <scope>NUCLEOTIDE SEQUENCE [LARGE SCALE GENOMIC DNA]</scope>
    <source>
        <strain evidence="5">ULC129bin1</strain>
    </source>
</reference>
<sequence length="229" mass="25570">MLWSASTHLEPFVLSINALPLAAASSEQFVSLIEQLYQERSLITHPPTQNITLRPSYLYLIYRGVVQLHTIHPDGSESIVGLCGPTTAFGNAFTQIDPYWATALTEVDLLPLSMDEVEASPALMAGLFPQVVRRLQQTEAWLSIAGKRLVADRLKCLFVQIAQDFGQVSPKGVQINLRLTHHQLATIIGTTRVTVTRLLKDFRNEGWLDIQKRQIILSPEAANLCNERL</sequence>
<keyword evidence="2" id="KW-0238">DNA-binding</keyword>
<dbReference type="GO" id="GO:0003677">
    <property type="term" value="F:DNA binding"/>
    <property type="evidence" value="ECO:0007669"/>
    <property type="project" value="UniProtKB-KW"/>
</dbReference>
<dbReference type="Proteomes" id="UP000249354">
    <property type="component" value="Unassembled WGS sequence"/>
</dbReference>
<comment type="caution">
    <text evidence="5">The sequence shown here is derived from an EMBL/GenBank/DDBJ whole genome shotgun (WGS) entry which is preliminary data.</text>
</comment>
<dbReference type="SUPFAM" id="SSF46785">
    <property type="entry name" value="Winged helix' DNA-binding domain"/>
    <property type="match status" value="1"/>
</dbReference>
<dbReference type="PROSITE" id="PS00042">
    <property type="entry name" value="HTH_CRP_1"/>
    <property type="match status" value="1"/>
</dbReference>
<dbReference type="InterPro" id="IPR018335">
    <property type="entry name" value="Tscrpt_reg_HTH_Crp-type_CS"/>
</dbReference>
<evidence type="ECO:0000313" key="6">
    <source>
        <dbReference type="Proteomes" id="UP000249354"/>
    </source>
</evidence>
<dbReference type="PROSITE" id="PS51063">
    <property type="entry name" value="HTH_CRP_2"/>
    <property type="match status" value="1"/>
</dbReference>
<protein>
    <submittedName>
        <fullName evidence="5">Transcriptional regulator</fullName>
    </submittedName>
</protein>
<evidence type="ECO:0000256" key="2">
    <source>
        <dbReference type="ARBA" id="ARBA00023125"/>
    </source>
</evidence>